<gene>
    <name evidence="3" type="ORF">AURANDRAFT_64278</name>
</gene>
<feature type="region of interest" description="Disordered" evidence="1">
    <location>
        <begin position="841"/>
        <end position="869"/>
    </location>
</feature>
<keyword evidence="2" id="KW-0732">Signal</keyword>
<dbReference type="RefSeq" id="XP_009036991.1">
    <property type="nucleotide sequence ID" value="XM_009038743.1"/>
</dbReference>
<feature type="chain" id="PRO_5003262822" description="Fe2OG dioxygenase domain-containing protein" evidence="2">
    <location>
        <begin position="17"/>
        <end position="869"/>
    </location>
</feature>
<dbReference type="EMBL" id="GL833128">
    <property type="protein sequence ID" value="EGB08262.1"/>
    <property type="molecule type" value="Genomic_DNA"/>
</dbReference>
<keyword evidence="4" id="KW-1185">Reference proteome</keyword>
<evidence type="ECO:0008006" key="5">
    <source>
        <dbReference type="Google" id="ProtNLM"/>
    </source>
</evidence>
<evidence type="ECO:0000256" key="1">
    <source>
        <dbReference type="SAM" id="MobiDB-lite"/>
    </source>
</evidence>
<dbReference type="Pfam" id="PF05721">
    <property type="entry name" value="PhyH"/>
    <property type="match status" value="1"/>
</dbReference>
<proteinExistence type="predicted"/>
<organism evidence="4">
    <name type="scientific">Aureococcus anophagefferens</name>
    <name type="common">Harmful bloom alga</name>
    <dbReference type="NCBI Taxonomy" id="44056"/>
    <lineage>
        <taxon>Eukaryota</taxon>
        <taxon>Sar</taxon>
        <taxon>Stramenopiles</taxon>
        <taxon>Ochrophyta</taxon>
        <taxon>Pelagophyceae</taxon>
        <taxon>Pelagomonadales</taxon>
        <taxon>Pelagomonadaceae</taxon>
        <taxon>Aureococcus</taxon>
    </lineage>
</organism>
<dbReference type="OrthoDB" id="43541at2759"/>
<evidence type="ECO:0000256" key="2">
    <source>
        <dbReference type="SAM" id="SignalP"/>
    </source>
</evidence>
<name>F0Y9L8_AURAN</name>
<dbReference type="Gene3D" id="2.60.120.620">
    <property type="entry name" value="q2cbj1_9rhob like domain"/>
    <property type="match status" value="1"/>
</dbReference>
<dbReference type="Proteomes" id="UP000002729">
    <property type="component" value="Unassembled WGS sequence"/>
</dbReference>
<dbReference type="SUPFAM" id="SSF51197">
    <property type="entry name" value="Clavaminate synthase-like"/>
    <property type="match status" value="1"/>
</dbReference>
<accession>F0Y9L8</accession>
<protein>
    <recommendedName>
        <fullName evidence="5">Fe2OG dioxygenase domain-containing protein</fullName>
    </recommendedName>
</protein>
<sequence length="869" mass="94754">MLRLAALALAVARTYCAPDAAKVAEVETAIAATRSKLLAIYGEGVEAALLRQGVEFLDDEHGRGKVVERLLRAFALGDSFVIAVGGMSDVAGHGNLFEESYPNVCNDVLRDVFGTAGINFHVRNMAMGGVPSFPNSVCMEDNFGRDADVVVWDFRMVERDEIKGELYVRQALMQPRAPFVCFKRHNPYLKKFHYAHAEGALHVIDEMKAYNQLNKAKSPGVANDKFCEGACECPGQVRWHAGWKMQRFRGVHMALAYLDLFETAVDHYKQLLAAGSVPPSDHARWALQPRDREALHAPLVKECKDPFCSATFNCAMTWQPKVGRSLVDLVDPQLGLNGWKMQHPSPRVADITNQGQTKCHYKDEKRSLVGNAKSHWVFFNVPNVQDGGLIGFCGDFQSQKFDEYALIVVNQEEVMDKLTIWLESKTLGIASACFSTTHNVVEGDNVIGFRVTSSHSVSSITNGGGVTALAVFVGGLLCGLVLRSNDDDGAPRRRRLVGGERSDELQTINTRLDALTLGLEALLEAGARRPLVDGAGALAGRASLAALMDAYVGEHDGERSLVLEDSGAIASRPTAASDDQLFRFHAAHGYTLARGLVPPEKVAAMNAAVEAARAARRPLKRINEKREANADDNVYYSPIKDLHAFQGSREEAGLAAAARDVLLGDEVATLLEKITGHASQLLYRSAYFEYSRTTAHQDYYYFDSVPSGELRGVWVALEDTAPGGDRFFLVPGLFNVTDAFPTRSLELNAVNAYLDAKVAGPWAGAVFAPDLKAGDALVWNSWLVHGSLAGDVRTTRKSLIGHFTPAHLDIRSFVDPAMTMASLPKGDDRGRAYYDTEAAGRGPHFDQPVVHTRHHRGAAGGGRPEAAVR</sequence>
<dbReference type="KEGG" id="aaf:AURANDRAFT_64278"/>
<feature type="signal peptide" evidence="2">
    <location>
        <begin position="1"/>
        <end position="16"/>
    </location>
</feature>
<dbReference type="InterPro" id="IPR008775">
    <property type="entry name" value="Phytyl_CoA_dOase-like"/>
</dbReference>
<reference evidence="3 4" key="1">
    <citation type="journal article" date="2011" name="Proc. Natl. Acad. Sci. U.S.A.">
        <title>Niche of harmful alga Aureococcus anophagefferens revealed through ecogenomics.</title>
        <authorList>
            <person name="Gobler C.J."/>
            <person name="Berry D.L."/>
            <person name="Dyhrman S.T."/>
            <person name="Wilhelm S.W."/>
            <person name="Salamov A."/>
            <person name="Lobanov A.V."/>
            <person name="Zhang Y."/>
            <person name="Collier J.L."/>
            <person name="Wurch L.L."/>
            <person name="Kustka A.B."/>
            <person name="Dill B.D."/>
            <person name="Shah M."/>
            <person name="VerBerkmoes N.C."/>
            <person name="Kuo A."/>
            <person name="Terry A."/>
            <person name="Pangilinan J."/>
            <person name="Lindquist E.A."/>
            <person name="Lucas S."/>
            <person name="Paulsen I.T."/>
            <person name="Hattenrath-Lehmann T.K."/>
            <person name="Talmage S.C."/>
            <person name="Walker E.A."/>
            <person name="Koch F."/>
            <person name="Burson A.M."/>
            <person name="Marcoval M.A."/>
            <person name="Tang Y.Z."/>
            <person name="Lecleir G.R."/>
            <person name="Coyne K.J."/>
            <person name="Berg G.M."/>
            <person name="Bertrand E.M."/>
            <person name="Saito M.A."/>
            <person name="Gladyshev V.N."/>
            <person name="Grigoriev I.V."/>
        </authorList>
    </citation>
    <scope>NUCLEOTIDE SEQUENCE [LARGE SCALE GENOMIC DNA]</scope>
    <source>
        <strain evidence="4">CCMP 1984</strain>
    </source>
</reference>
<dbReference type="InParanoid" id="F0Y9L8"/>
<dbReference type="AlphaFoldDB" id="F0Y9L8"/>
<dbReference type="GeneID" id="20224752"/>
<evidence type="ECO:0000313" key="4">
    <source>
        <dbReference type="Proteomes" id="UP000002729"/>
    </source>
</evidence>
<evidence type="ECO:0000313" key="3">
    <source>
        <dbReference type="EMBL" id="EGB08262.1"/>
    </source>
</evidence>